<protein>
    <recommendedName>
        <fullName evidence="3">histidine kinase</fullName>
        <ecNumber evidence="3">2.7.13.3</ecNumber>
    </recommendedName>
</protein>
<dbReference type="KEGG" id="grc:GI584_07970"/>
<dbReference type="SMART" id="SM00387">
    <property type="entry name" value="HATPase_c"/>
    <property type="match status" value="1"/>
</dbReference>
<evidence type="ECO:0000256" key="4">
    <source>
        <dbReference type="ARBA" id="ARBA00022475"/>
    </source>
</evidence>
<dbReference type="EMBL" id="CP045915">
    <property type="protein sequence ID" value="QGH33962.1"/>
    <property type="molecule type" value="Genomic_DNA"/>
</dbReference>
<dbReference type="PROSITE" id="PS50109">
    <property type="entry name" value="HIS_KIN"/>
    <property type="match status" value="1"/>
</dbReference>
<dbReference type="Pfam" id="PF02518">
    <property type="entry name" value="HATPase_c"/>
    <property type="match status" value="1"/>
</dbReference>
<evidence type="ECO:0000256" key="1">
    <source>
        <dbReference type="ARBA" id="ARBA00000085"/>
    </source>
</evidence>
<keyword evidence="13 14" id="KW-0472">Membrane</keyword>
<evidence type="ECO:0000256" key="10">
    <source>
        <dbReference type="ARBA" id="ARBA00022840"/>
    </source>
</evidence>
<evidence type="ECO:0000256" key="7">
    <source>
        <dbReference type="ARBA" id="ARBA00022692"/>
    </source>
</evidence>
<keyword evidence="18" id="KW-1185">Reference proteome</keyword>
<keyword evidence="6" id="KW-0808">Transferase</keyword>
<evidence type="ECO:0000259" key="15">
    <source>
        <dbReference type="PROSITE" id="PS50109"/>
    </source>
</evidence>
<dbReference type="PANTHER" id="PTHR34220:SF11">
    <property type="entry name" value="SENSOR PROTEIN KINASE HPTS"/>
    <property type="match status" value="1"/>
</dbReference>
<feature type="domain" description="HAMP" evidence="16">
    <location>
        <begin position="317"/>
        <end position="369"/>
    </location>
</feature>
<sequence>MFLKKKIMSLFNFLKVKHKLLGIYLIVTAIPILLVGAYLNYSTRDIVLNNSLSEAESNVDKLELRLQTIFNRVISIADMVYINQNMKELLENEYESTLEIYNAYNRYPVFDDFLKYYDEIETIQFFMNKDMITDSHFIYADSIVKQEDWYQEAVSKSGRLSWVYMEDYWTGQKLLALTRAVYGQSNDLLGVLAIYVSPDMLKSVAEGEPYQAIITLDRETIVYNTERTYIGEKATFFNQDDEQMGNFVMDREFQGEHVKVNVHDFQPEKSLDNSFQVSSVIPVDEVMKEPNAIYVRGFLVIIGALSISILLIGIFIRGFHKRIQQLRQTMYQVAKGNFQVKKIVEGHDEISEVYRDLATTSQSVQKIIDEVYIHKIKEETWKRKQKEMDFKMLASQINPHFLYNTLEMIRMKAVLNKDPEVAKIVKMLSKMMRSALERTDRPVPITDEIELMNHYLEIQTLRFGDKFSYQLEVEDSVKDYYIFPLLIQPIVENAIIHGLEPKEDRGFIKITMEEEDKYLQVEVKDNGVGISKETVAEIRDLLNDEDYHSEGNRIGLHNVHQRLRLYYGDKYGIDMESIEGLGTTMSLKIPKIKNNQHEKGVG</sequence>
<dbReference type="CDD" id="cd06225">
    <property type="entry name" value="HAMP"/>
    <property type="match status" value="1"/>
</dbReference>
<evidence type="ECO:0000256" key="6">
    <source>
        <dbReference type="ARBA" id="ARBA00022679"/>
    </source>
</evidence>
<dbReference type="SMART" id="SM00304">
    <property type="entry name" value="HAMP"/>
    <property type="match status" value="1"/>
</dbReference>
<keyword evidence="12" id="KW-0902">Two-component regulatory system</keyword>
<dbReference type="EC" id="2.7.13.3" evidence="3"/>
<dbReference type="InterPro" id="IPR050640">
    <property type="entry name" value="Bact_2-comp_sensor_kinase"/>
</dbReference>
<evidence type="ECO:0000313" key="17">
    <source>
        <dbReference type="EMBL" id="QGH33962.1"/>
    </source>
</evidence>
<feature type="domain" description="Histidine kinase" evidence="15">
    <location>
        <begin position="486"/>
        <end position="593"/>
    </location>
</feature>
<dbReference type="InterPro" id="IPR010559">
    <property type="entry name" value="Sig_transdc_His_kin_internal"/>
</dbReference>
<keyword evidence="11 14" id="KW-1133">Transmembrane helix</keyword>
<accession>A0A5Q2TIU3</accession>
<dbReference type="PRINTS" id="PR00344">
    <property type="entry name" value="BCTRLSENSOR"/>
</dbReference>
<dbReference type="GO" id="GO:0005524">
    <property type="term" value="F:ATP binding"/>
    <property type="evidence" value="ECO:0007669"/>
    <property type="project" value="UniProtKB-KW"/>
</dbReference>
<dbReference type="InterPro" id="IPR004358">
    <property type="entry name" value="Sig_transdc_His_kin-like_C"/>
</dbReference>
<evidence type="ECO:0000256" key="11">
    <source>
        <dbReference type="ARBA" id="ARBA00022989"/>
    </source>
</evidence>
<dbReference type="PANTHER" id="PTHR34220">
    <property type="entry name" value="SENSOR HISTIDINE KINASE YPDA"/>
    <property type="match status" value="1"/>
</dbReference>
<organism evidence="17 18">
    <name type="scientific">Gracilibacillus salitolerans</name>
    <dbReference type="NCBI Taxonomy" id="2663022"/>
    <lineage>
        <taxon>Bacteria</taxon>
        <taxon>Bacillati</taxon>
        <taxon>Bacillota</taxon>
        <taxon>Bacilli</taxon>
        <taxon>Bacillales</taxon>
        <taxon>Bacillaceae</taxon>
        <taxon>Gracilibacillus</taxon>
    </lineage>
</organism>
<evidence type="ECO:0000256" key="12">
    <source>
        <dbReference type="ARBA" id="ARBA00023012"/>
    </source>
</evidence>
<keyword evidence="9" id="KW-0418">Kinase</keyword>
<reference evidence="17 18" key="1">
    <citation type="submission" date="2019-11" db="EMBL/GenBank/DDBJ databases">
        <title>Gracilibacillus salitolerans sp. nov., a moderate halophile isolated from a saline soil in northwest China.</title>
        <authorList>
            <person name="Gan L."/>
        </authorList>
    </citation>
    <scope>NUCLEOTIDE SEQUENCE [LARGE SCALE GENOMIC DNA]</scope>
    <source>
        <strain evidence="17 18">SCU50</strain>
    </source>
</reference>
<evidence type="ECO:0000256" key="8">
    <source>
        <dbReference type="ARBA" id="ARBA00022741"/>
    </source>
</evidence>
<keyword evidence="8" id="KW-0547">Nucleotide-binding</keyword>
<dbReference type="SUPFAM" id="SSF55874">
    <property type="entry name" value="ATPase domain of HSP90 chaperone/DNA topoisomerase II/histidine kinase"/>
    <property type="match status" value="1"/>
</dbReference>
<evidence type="ECO:0000256" key="2">
    <source>
        <dbReference type="ARBA" id="ARBA00004651"/>
    </source>
</evidence>
<evidence type="ECO:0000256" key="14">
    <source>
        <dbReference type="SAM" id="Phobius"/>
    </source>
</evidence>
<dbReference type="InterPro" id="IPR003594">
    <property type="entry name" value="HATPase_dom"/>
</dbReference>
<evidence type="ECO:0000256" key="13">
    <source>
        <dbReference type="ARBA" id="ARBA00023136"/>
    </source>
</evidence>
<keyword evidence="5" id="KW-0597">Phosphoprotein</keyword>
<evidence type="ECO:0000313" key="18">
    <source>
        <dbReference type="Proteomes" id="UP000339690"/>
    </source>
</evidence>
<evidence type="ECO:0000256" key="9">
    <source>
        <dbReference type="ARBA" id="ARBA00022777"/>
    </source>
</evidence>
<dbReference type="AlphaFoldDB" id="A0A5Q2TIU3"/>
<dbReference type="RefSeq" id="WP_153790890.1">
    <property type="nucleotide sequence ID" value="NZ_CP045915.1"/>
</dbReference>
<evidence type="ECO:0000256" key="5">
    <source>
        <dbReference type="ARBA" id="ARBA00022553"/>
    </source>
</evidence>
<dbReference type="Gene3D" id="3.30.565.10">
    <property type="entry name" value="Histidine kinase-like ATPase, C-terminal domain"/>
    <property type="match status" value="1"/>
</dbReference>
<evidence type="ECO:0000259" key="16">
    <source>
        <dbReference type="PROSITE" id="PS50885"/>
    </source>
</evidence>
<comment type="subcellular location">
    <subcellularLocation>
        <location evidence="2">Cell membrane</location>
        <topology evidence="2">Multi-pass membrane protein</topology>
    </subcellularLocation>
</comment>
<dbReference type="Pfam" id="PF06580">
    <property type="entry name" value="His_kinase"/>
    <property type="match status" value="1"/>
</dbReference>
<evidence type="ECO:0000256" key="3">
    <source>
        <dbReference type="ARBA" id="ARBA00012438"/>
    </source>
</evidence>
<dbReference type="Gene3D" id="6.10.340.10">
    <property type="match status" value="1"/>
</dbReference>
<dbReference type="GO" id="GO:0005886">
    <property type="term" value="C:plasma membrane"/>
    <property type="evidence" value="ECO:0007669"/>
    <property type="project" value="UniProtKB-SubCell"/>
</dbReference>
<keyword evidence="7 14" id="KW-0812">Transmembrane</keyword>
<dbReference type="Proteomes" id="UP000339690">
    <property type="component" value="Chromosome"/>
</dbReference>
<dbReference type="PROSITE" id="PS50885">
    <property type="entry name" value="HAMP"/>
    <property type="match status" value="1"/>
</dbReference>
<comment type="catalytic activity">
    <reaction evidence="1">
        <text>ATP + protein L-histidine = ADP + protein N-phospho-L-histidine.</text>
        <dbReference type="EC" id="2.7.13.3"/>
    </reaction>
</comment>
<feature type="transmembrane region" description="Helical" evidence="14">
    <location>
        <begin position="293"/>
        <end position="316"/>
    </location>
</feature>
<dbReference type="InterPro" id="IPR036890">
    <property type="entry name" value="HATPase_C_sf"/>
</dbReference>
<gene>
    <name evidence="17" type="ORF">GI584_07970</name>
</gene>
<name>A0A5Q2TIU3_9BACI</name>
<dbReference type="InterPro" id="IPR005467">
    <property type="entry name" value="His_kinase_dom"/>
</dbReference>
<dbReference type="InterPro" id="IPR003660">
    <property type="entry name" value="HAMP_dom"/>
</dbReference>
<proteinExistence type="predicted"/>
<keyword evidence="4" id="KW-1003">Cell membrane</keyword>
<dbReference type="GO" id="GO:0000155">
    <property type="term" value="F:phosphorelay sensor kinase activity"/>
    <property type="evidence" value="ECO:0007669"/>
    <property type="project" value="InterPro"/>
</dbReference>
<feature type="transmembrane region" description="Helical" evidence="14">
    <location>
        <begin position="21"/>
        <end position="41"/>
    </location>
</feature>
<keyword evidence="10" id="KW-0067">ATP-binding</keyword>